<proteinExistence type="predicted"/>
<organism evidence="2 3">
    <name type="scientific">Ignelater luminosus</name>
    <name type="common">Cucubano</name>
    <name type="synonym">Pyrophorus luminosus</name>
    <dbReference type="NCBI Taxonomy" id="2038154"/>
    <lineage>
        <taxon>Eukaryota</taxon>
        <taxon>Metazoa</taxon>
        <taxon>Ecdysozoa</taxon>
        <taxon>Arthropoda</taxon>
        <taxon>Hexapoda</taxon>
        <taxon>Insecta</taxon>
        <taxon>Pterygota</taxon>
        <taxon>Neoptera</taxon>
        <taxon>Endopterygota</taxon>
        <taxon>Coleoptera</taxon>
        <taxon>Polyphaga</taxon>
        <taxon>Elateriformia</taxon>
        <taxon>Elateroidea</taxon>
        <taxon>Elateridae</taxon>
        <taxon>Agrypninae</taxon>
        <taxon>Pyrophorini</taxon>
        <taxon>Ignelater</taxon>
    </lineage>
</organism>
<keyword evidence="3" id="KW-1185">Reference proteome</keyword>
<sequence length="224" mass="25226">MAVLKSTHFKSSYENPEKAVNILIETEKLKMIKSNRERLIPIVKTTILCGRENIPLRGHRDDGTLSDEIGQGRSRALLKFYIDSGDSFLQKHLETAPKNATYLSKTTRNCHYQKSTRQDKEAKYYAVLGDETADASGTEQLSVYIRYVNIQKSTIHEEFICFLSATDLTGAALTNQIVQELNRVGLQVENLRGQGYDGSAHIFGKLSGVQSRVKQLQPLATYMH</sequence>
<evidence type="ECO:0000313" key="3">
    <source>
        <dbReference type="Proteomes" id="UP000801492"/>
    </source>
</evidence>
<evidence type="ECO:0000313" key="2">
    <source>
        <dbReference type="EMBL" id="KAF2901936.1"/>
    </source>
</evidence>
<comment type="caution">
    <text evidence="2">The sequence shown here is derived from an EMBL/GenBank/DDBJ whole genome shotgun (WGS) entry which is preliminary data.</text>
</comment>
<dbReference type="Proteomes" id="UP000801492">
    <property type="component" value="Unassembled WGS sequence"/>
</dbReference>
<dbReference type="EMBL" id="VTPC01001446">
    <property type="protein sequence ID" value="KAF2901936.1"/>
    <property type="molecule type" value="Genomic_DNA"/>
</dbReference>
<dbReference type="InterPro" id="IPR025398">
    <property type="entry name" value="DUF4371"/>
</dbReference>
<dbReference type="PANTHER" id="PTHR45749">
    <property type="match status" value="1"/>
</dbReference>
<accession>A0A8K0GJR5</accession>
<protein>
    <recommendedName>
        <fullName evidence="1">DUF4371 domain-containing protein</fullName>
    </recommendedName>
</protein>
<dbReference type="AlphaFoldDB" id="A0A8K0GJR5"/>
<dbReference type="PANTHER" id="PTHR45749:SF21">
    <property type="entry name" value="DUF4371 DOMAIN-CONTAINING PROTEIN"/>
    <property type="match status" value="1"/>
</dbReference>
<dbReference type="Pfam" id="PF14291">
    <property type="entry name" value="DUF4371"/>
    <property type="match status" value="1"/>
</dbReference>
<feature type="domain" description="DUF4371" evidence="1">
    <location>
        <begin position="52"/>
        <end position="208"/>
    </location>
</feature>
<name>A0A8K0GJR5_IGNLU</name>
<reference evidence="2" key="1">
    <citation type="submission" date="2019-08" db="EMBL/GenBank/DDBJ databases">
        <title>The genome of the North American firefly Photinus pyralis.</title>
        <authorList>
            <consortium name="Photinus pyralis genome working group"/>
            <person name="Fallon T.R."/>
            <person name="Sander Lower S.E."/>
            <person name="Weng J.-K."/>
        </authorList>
    </citation>
    <scope>NUCLEOTIDE SEQUENCE</scope>
    <source>
        <strain evidence="2">TRF0915ILg1</strain>
        <tissue evidence="2">Whole body</tissue>
    </source>
</reference>
<dbReference type="OrthoDB" id="6614843at2759"/>
<evidence type="ECO:0000259" key="1">
    <source>
        <dbReference type="Pfam" id="PF14291"/>
    </source>
</evidence>
<gene>
    <name evidence="2" type="ORF">ILUMI_04249</name>
</gene>